<dbReference type="KEGG" id="mlr:MELLADRAFT_65742"/>
<proteinExistence type="predicted"/>
<gene>
    <name evidence="2" type="ORF">MELLADRAFT_65742</name>
</gene>
<feature type="region of interest" description="Disordered" evidence="1">
    <location>
        <begin position="1"/>
        <end position="20"/>
    </location>
</feature>
<reference evidence="3" key="1">
    <citation type="journal article" date="2011" name="Proc. Natl. Acad. Sci. U.S.A.">
        <title>Obligate biotrophy features unraveled by the genomic analysis of rust fungi.</title>
        <authorList>
            <person name="Duplessis S."/>
            <person name="Cuomo C.A."/>
            <person name="Lin Y.-C."/>
            <person name="Aerts A."/>
            <person name="Tisserant E."/>
            <person name="Veneault-Fourrey C."/>
            <person name="Joly D.L."/>
            <person name="Hacquard S."/>
            <person name="Amselem J."/>
            <person name="Cantarel B.L."/>
            <person name="Chiu R."/>
            <person name="Coutinho P.M."/>
            <person name="Feau N."/>
            <person name="Field M."/>
            <person name="Frey P."/>
            <person name="Gelhaye E."/>
            <person name="Goldberg J."/>
            <person name="Grabherr M.G."/>
            <person name="Kodira C.D."/>
            <person name="Kohler A."/>
            <person name="Kuees U."/>
            <person name="Lindquist E.A."/>
            <person name="Lucas S.M."/>
            <person name="Mago R."/>
            <person name="Mauceli E."/>
            <person name="Morin E."/>
            <person name="Murat C."/>
            <person name="Pangilinan J.L."/>
            <person name="Park R."/>
            <person name="Pearson M."/>
            <person name="Quesneville H."/>
            <person name="Rouhier N."/>
            <person name="Sakthikumar S."/>
            <person name="Salamov A.A."/>
            <person name="Schmutz J."/>
            <person name="Selles B."/>
            <person name="Shapiro H."/>
            <person name="Tanguay P."/>
            <person name="Tuskan G.A."/>
            <person name="Henrissat B."/>
            <person name="Van de Peer Y."/>
            <person name="Rouze P."/>
            <person name="Ellis J.G."/>
            <person name="Dodds P.N."/>
            <person name="Schein J.E."/>
            <person name="Zhong S."/>
            <person name="Hamelin R.C."/>
            <person name="Grigoriev I.V."/>
            <person name="Szabo L.J."/>
            <person name="Martin F."/>
        </authorList>
    </citation>
    <scope>NUCLEOTIDE SEQUENCE [LARGE SCALE GENOMIC DNA]</scope>
    <source>
        <strain evidence="3">98AG31 / pathotype 3-4-7</strain>
    </source>
</reference>
<dbReference type="Proteomes" id="UP000001072">
    <property type="component" value="Unassembled WGS sequence"/>
</dbReference>
<name>F4RWJ2_MELLP</name>
<dbReference type="VEuPathDB" id="FungiDB:MELLADRAFT_65742"/>
<dbReference type="HOGENOM" id="CLU_2027238_0_0_1"/>
<dbReference type="GeneID" id="18930491"/>
<evidence type="ECO:0000313" key="2">
    <source>
        <dbReference type="EMBL" id="EGG03311.1"/>
    </source>
</evidence>
<evidence type="ECO:0000313" key="3">
    <source>
        <dbReference type="Proteomes" id="UP000001072"/>
    </source>
</evidence>
<evidence type="ECO:0000256" key="1">
    <source>
        <dbReference type="SAM" id="MobiDB-lite"/>
    </source>
</evidence>
<protein>
    <submittedName>
        <fullName evidence="2">Uncharacterized protein</fullName>
    </submittedName>
</protein>
<organism evidence="3">
    <name type="scientific">Melampsora larici-populina (strain 98AG31 / pathotype 3-4-7)</name>
    <name type="common">Poplar leaf rust fungus</name>
    <dbReference type="NCBI Taxonomy" id="747676"/>
    <lineage>
        <taxon>Eukaryota</taxon>
        <taxon>Fungi</taxon>
        <taxon>Dikarya</taxon>
        <taxon>Basidiomycota</taxon>
        <taxon>Pucciniomycotina</taxon>
        <taxon>Pucciniomycetes</taxon>
        <taxon>Pucciniales</taxon>
        <taxon>Melampsoraceae</taxon>
        <taxon>Melampsora</taxon>
    </lineage>
</organism>
<dbReference type="EMBL" id="GL883125">
    <property type="protein sequence ID" value="EGG03311.1"/>
    <property type="molecule type" value="Genomic_DNA"/>
</dbReference>
<dbReference type="RefSeq" id="XP_007413446.1">
    <property type="nucleotide sequence ID" value="XM_007413384.1"/>
</dbReference>
<sequence length="122" mass="14128">MCMNFTKETKKHKDGDEDDKNVQISEFPRAFDFMDLVKVGLHDGLRTLIKNARIRKQLANRLHRSISSYIREAAWVIKKNLNYKTSEPQQWCGVALPITHVSFVFDPTGASPHEESRREVDV</sequence>
<dbReference type="InParanoid" id="F4RWJ2"/>
<accession>F4RWJ2</accession>
<dbReference type="AlphaFoldDB" id="F4RWJ2"/>
<keyword evidence="3" id="KW-1185">Reference proteome</keyword>